<dbReference type="GeneID" id="95772193"/>
<comment type="caution">
    <text evidence="1">The sequence shown here is derived from an EMBL/GenBank/DDBJ whole genome shotgun (WGS) entry which is preliminary data.</text>
</comment>
<accession>A0A6C1KKM7</accession>
<gene>
    <name evidence="1" type="ORF">FBQ73_01805</name>
</gene>
<evidence type="ECO:0000313" key="2">
    <source>
        <dbReference type="Proteomes" id="UP000305131"/>
    </source>
</evidence>
<evidence type="ECO:0000313" key="1">
    <source>
        <dbReference type="EMBL" id="TLX44809.1"/>
    </source>
</evidence>
<sequence length="68" mass="7067">MLTNLPEIAAAFAAAHGPFSQAVTMLKSVATSGAPLPPANRKCDFAKHAERQHDGQIVLDLDKLGVGA</sequence>
<dbReference type="Proteomes" id="UP000305131">
    <property type="component" value="Unassembled WGS sequence"/>
</dbReference>
<organism evidence="1 2">
    <name type="scientific">Xanthobacter autotrophicus</name>
    <dbReference type="NCBI Taxonomy" id="280"/>
    <lineage>
        <taxon>Bacteria</taxon>
        <taxon>Pseudomonadati</taxon>
        <taxon>Pseudomonadota</taxon>
        <taxon>Alphaproteobacteria</taxon>
        <taxon>Hyphomicrobiales</taxon>
        <taxon>Xanthobacteraceae</taxon>
        <taxon>Xanthobacter</taxon>
    </lineage>
</organism>
<dbReference type="RefSeq" id="WP_138397810.1">
    <property type="nucleotide sequence ID" value="NZ_JBAFVI010000009.1"/>
</dbReference>
<name>A0A6C1KKM7_XANAU</name>
<dbReference type="EMBL" id="VAUP01000004">
    <property type="protein sequence ID" value="TLX44809.1"/>
    <property type="molecule type" value="Genomic_DNA"/>
</dbReference>
<protein>
    <submittedName>
        <fullName evidence="1">Uncharacterized protein</fullName>
    </submittedName>
</protein>
<dbReference type="AlphaFoldDB" id="A0A6C1KKM7"/>
<reference evidence="1 2" key="1">
    <citation type="submission" date="2019-05" db="EMBL/GenBank/DDBJ databases">
        <authorList>
            <person name="Zhou X."/>
        </authorList>
    </citation>
    <scope>NUCLEOTIDE SEQUENCE [LARGE SCALE GENOMIC DNA]</scope>
    <source>
        <strain evidence="1 2">DSM 432</strain>
    </source>
</reference>
<proteinExistence type="predicted"/>